<evidence type="ECO:0008006" key="4">
    <source>
        <dbReference type="Google" id="ProtNLM"/>
    </source>
</evidence>
<dbReference type="PROSITE" id="PS51257">
    <property type="entry name" value="PROKAR_LIPOPROTEIN"/>
    <property type="match status" value="1"/>
</dbReference>
<name>A0ABP5KLV5_9ACTN</name>
<accession>A0ABP5KLV5</accession>
<protein>
    <recommendedName>
        <fullName evidence="4">Secreted protein</fullName>
    </recommendedName>
</protein>
<proteinExistence type="predicted"/>
<feature type="chain" id="PRO_5045706730" description="Secreted protein" evidence="1">
    <location>
        <begin position="23"/>
        <end position="94"/>
    </location>
</feature>
<dbReference type="EMBL" id="BAAAQQ010000013">
    <property type="protein sequence ID" value="GAA2132196.1"/>
    <property type="molecule type" value="Genomic_DNA"/>
</dbReference>
<dbReference type="Proteomes" id="UP001500575">
    <property type="component" value="Unassembled WGS sequence"/>
</dbReference>
<evidence type="ECO:0000313" key="2">
    <source>
        <dbReference type="EMBL" id="GAA2132196.1"/>
    </source>
</evidence>
<keyword evidence="3" id="KW-1185">Reference proteome</keyword>
<evidence type="ECO:0000313" key="3">
    <source>
        <dbReference type="Proteomes" id="UP001500575"/>
    </source>
</evidence>
<feature type="signal peptide" evidence="1">
    <location>
        <begin position="1"/>
        <end position="22"/>
    </location>
</feature>
<organism evidence="2 3">
    <name type="scientific">Nocardioides bigeumensis</name>
    <dbReference type="NCBI Taxonomy" id="433657"/>
    <lineage>
        <taxon>Bacteria</taxon>
        <taxon>Bacillati</taxon>
        <taxon>Actinomycetota</taxon>
        <taxon>Actinomycetes</taxon>
        <taxon>Propionibacteriales</taxon>
        <taxon>Nocardioidaceae</taxon>
        <taxon>Nocardioides</taxon>
    </lineage>
</organism>
<evidence type="ECO:0000256" key="1">
    <source>
        <dbReference type="SAM" id="SignalP"/>
    </source>
</evidence>
<gene>
    <name evidence="2" type="ORF">GCM10009843_36490</name>
</gene>
<reference evidence="3" key="1">
    <citation type="journal article" date="2019" name="Int. J. Syst. Evol. Microbiol.">
        <title>The Global Catalogue of Microorganisms (GCM) 10K type strain sequencing project: providing services to taxonomists for standard genome sequencing and annotation.</title>
        <authorList>
            <consortium name="The Broad Institute Genomics Platform"/>
            <consortium name="The Broad Institute Genome Sequencing Center for Infectious Disease"/>
            <person name="Wu L."/>
            <person name="Ma J."/>
        </authorList>
    </citation>
    <scope>NUCLEOTIDE SEQUENCE [LARGE SCALE GENOMIC DNA]</scope>
    <source>
        <strain evidence="3">JCM 16021</strain>
    </source>
</reference>
<comment type="caution">
    <text evidence="2">The sequence shown here is derived from an EMBL/GenBank/DDBJ whole genome shotgun (WGS) entry which is preliminary data.</text>
</comment>
<sequence>MSRFAIGAAAVAAVLASLPAAAQATPSGTSCPGGASDFVLWDVTAEPYGVDNLVDESGNADGWACAKPIYVVTDDEGNPFQIYNFLDNKFQPQG</sequence>
<keyword evidence="1" id="KW-0732">Signal</keyword>
<dbReference type="RefSeq" id="WP_344305252.1">
    <property type="nucleotide sequence ID" value="NZ_BAAAQQ010000013.1"/>
</dbReference>